<feature type="region of interest" description="Disordered" evidence="9">
    <location>
        <begin position="105"/>
        <end position="233"/>
    </location>
</feature>
<dbReference type="PANTHER" id="PTHR37739">
    <property type="entry name" value="KINESIN-LIKE PROTEIN KIN-12D"/>
    <property type="match status" value="1"/>
</dbReference>
<feature type="coiled-coil region" evidence="8">
    <location>
        <begin position="991"/>
        <end position="1039"/>
    </location>
</feature>
<feature type="coiled-coil region" evidence="8">
    <location>
        <begin position="693"/>
        <end position="727"/>
    </location>
</feature>
<evidence type="ECO:0000256" key="4">
    <source>
        <dbReference type="ARBA" id="ARBA00023054"/>
    </source>
</evidence>
<feature type="compositionally biased region" description="Polar residues" evidence="9">
    <location>
        <begin position="116"/>
        <end position="129"/>
    </location>
</feature>
<dbReference type="InterPro" id="IPR036961">
    <property type="entry name" value="Kinesin_motor_dom_sf"/>
</dbReference>
<feature type="coiled-coil region" evidence="8">
    <location>
        <begin position="2224"/>
        <end position="2364"/>
    </location>
</feature>
<evidence type="ECO:0000256" key="8">
    <source>
        <dbReference type="SAM" id="Coils"/>
    </source>
</evidence>
<dbReference type="PANTHER" id="PTHR37739:SF8">
    <property type="entry name" value="KINESIN-LIKE PROTEIN KIN-12D"/>
    <property type="match status" value="1"/>
</dbReference>
<keyword evidence="2 7" id="KW-0547">Nucleotide-binding</keyword>
<dbReference type="Gramene" id="KVI10745">
    <property type="protein sequence ID" value="KVI10745"/>
    <property type="gene ID" value="Ccrd_010834"/>
</dbReference>
<dbReference type="FunFam" id="3.40.850.10:FF:000033">
    <property type="entry name" value="Kinesin-like protein KIN-12E"/>
    <property type="match status" value="1"/>
</dbReference>
<dbReference type="PRINTS" id="PR00380">
    <property type="entry name" value="KINESINHEAVY"/>
</dbReference>
<keyword evidence="3 7" id="KW-0067">ATP-binding</keyword>
<dbReference type="InterPro" id="IPR019821">
    <property type="entry name" value="Kinesin_motor_CS"/>
</dbReference>
<evidence type="ECO:0000256" key="2">
    <source>
        <dbReference type="ARBA" id="ARBA00022741"/>
    </source>
</evidence>
<feature type="domain" description="Kinesin motor" evidence="10">
    <location>
        <begin position="283"/>
        <end position="620"/>
    </location>
</feature>
<dbReference type="EMBL" id="LEKV01001001">
    <property type="protein sequence ID" value="KVI10745.1"/>
    <property type="molecule type" value="Genomic_DNA"/>
</dbReference>
<dbReference type="Pfam" id="PF00225">
    <property type="entry name" value="Kinesin"/>
    <property type="match status" value="1"/>
</dbReference>
<dbReference type="GO" id="GO:0003777">
    <property type="term" value="F:microtubule motor activity"/>
    <property type="evidence" value="ECO:0007669"/>
    <property type="project" value="InterPro"/>
</dbReference>
<keyword evidence="4 8" id="KW-0175">Coiled coil</keyword>
<feature type="region of interest" description="Disordered" evidence="9">
    <location>
        <begin position="2367"/>
        <end position="2399"/>
    </location>
</feature>
<evidence type="ECO:0000256" key="7">
    <source>
        <dbReference type="PROSITE-ProRule" id="PRU00283"/>
    </source>
</evidence>
<dbReference type="SMART" id="SM00129">
    <property type="entry name" value="KISc"/>
    <property type="match status" value="1"/>
</dbReference>
<sequence length="2620" mass="298525">MTISQAYYKDDITKCITSQIPFPIIAISSHQRDFNAGQKNSPEDSSTSLPPLVSGILRLKTQFTGSNHRMMRDFKFLRRNSGKNLNLEEPENVPVNVNLRESSVARMGTDSHSRPPLNTIQEPLQNPSKPDQESGFKSSKIYRTPTKAKVRYPDSGMPMRTPEKQGVLARNRNGWGQDSRDEGRIGNVNTPRSCRTLGRTSSAFAEPNSTQSTPTKSVGKPPNPGLVYGGNSRPPISGGVRTCNFTALSKGIPVTCNTNTNVNAIEVPHFDLKEDPSFWMDHNVQVLIRIRPLNGMEIGTQGYNRCLKQESAQCLTWVGHPETRFTFDHVACETINQETLFKMVGLPMVENCLSGYNSCMFAYGQTGSGKTHTMLGEINDLEVKPSPYRGMTPRIFEFLFARIIAEEESRRDERLTYCCKCSFLEIYNEQITDLLDPSSTNLQLREDVKKGVYVENLTEFEVNTVGDILKLLSQGSANRRVAATNMNRESSRSHSVFTCVIESRWEKDSTSNLRFARLNLVDLAGSERQKSSGAEGERLKEAASINKSLSTLGHVIMVLVDGANARTRHVPYRDSRLTFLLQDSLGGNSKTMIIANVSPSISSATETLNTLKFAQRAKLIQNNEELAILKRYNISKSLTFSSKDAEEARQEHENCSNASSLEMNMLKFDNMLGDEGKVLRVSSKQLKSLETSLNGALRREQSTESSIKQLEAEIEQLNCLVRQREEENRCTKMMLKFREDKIQRMESLLAGSIPADSYLLEENNTLSEEIRILRAKVDRNPEVTRFAVENIRLLEQLRRFQDFYEEGEREMLMTEVSELRDQLVLFLDENSKEDNHMNSSMEKEAAEDQKESDSLELELKKSQEELDKCRGNLNSCLEKNSKLCREIVELNALLEMQNSVVHDQDGGIEVIKEPILESSSIGDEASHTVQKMDDSLADTKEVLDLQLELDILKIILKEERLTHGETVEKALSLSRDLKLTEEKFLLITKQCEYLREELQEAKSVIEALEIQQLVSINELEDLKNSNKQYAEILREKELKIIYLNDQILSQGSRDLPPSSNDLENEDSPLQGKLNKVQASLSKAKRLNMWYQADRACHASNEEEMDEVRRQVESETTEVIVCLQEELVSFQQQMHESSLKERETQRESTLLQEKLGVMTECNKALREKCEEKDRRLNSLSEEIEEVLTAGHKVLDDASNQLGPGKRTWVSDQLQVIARNISEKELRIEELNSYLEDAKSRGNEMECMLRSLRGATLVMSEAHQQDCIKKDQEIHQLLSQLSEKSSIITQLDDTVNQTEEQNRAMSVCATAAFVIVNRFSEIKDGCLEALNQKEAELDKLKGSLTANESLIHSQAVAISDAAISDAEKQLGSLKEELETAGTGIGSSQGVNKDLNIDEDVKLVIPSCRQKTLVGCRTSMGESHSDDVLLKKELESTLESLEGVKTEVADYHSEKEVQFPKKQNPRSIEIILPQVLDLQAVVDNFQEQVGTAMVSLDCRLRTVGELLQQSNKSYFQKRKIYELELIDAKLNAAEKAVESSCYLEKFVEIQHDINEADFMIYELVTANEAMKREVGELRGKLLADIKNSFDRISRKENEAGEISIKVASFEKKMLDLQLLEEAMLEQSSHMGHEISMLMKEMDVSHQKQQVINDKDEKLKDNLMMDLGAKEIELFIMSSRLEQMALENNDLEKEKISMSVVLEKFKEDMIISYVDMQLKDWILLEKDAESCLLQKEIKMQEEALKISYNRSSALEQMASEANVLEKEKSSMSMVLEKVKEDMIISYVDLQLKDWILLEKDAEVCLLQKEVRMQEEALKISCNHSSALDKMASENNNLEGKMISMSTVLEKFKEDMIISYVDMHLKDWILLEKDAEIGLMQKEVKMQEEALKISYNHSSALEQMASETIDLKEEKISMSMVFEKLKEDMIILHVDMQLKDWILLEKDAEVGLLQKEVQIQEEEALKIYCDRSSVLDKMASENKDLEKEKISMSVVLEKFKEDIIISYLDMQFKDCILLEKDAEVGLLQKEVEMLEEALKIFCNRSSALEQMASETNDLEKEKIKEDMINLYVDMQLQVKMEEEAHKEENETLVVIINDQKDKIEEFEACIEALEYELCENVVKGQVLEAQLKEKVALISTLEADFSRDRESIKSLSSEIHLLMENVEDALKAKESSKEQLSEMMKAKESMEIEILELETALDKNNTLIESLKGDLKTVTCERSDLHIELLRARKEVEMAQALAEKHEAIAMKAKQTGEISIRYAEEKEEESKLYEKSVEELECTVNVLENQVNMVKGEAERQRLQREELEIELHALKQQIHTVKNSDSDMRRHLDDEKEKNLQDVLQRIKILEKEIASKDAEFKALEAMADQVKPDGTSRDLSNSPSKRLERNGSRSRGSGSPFKCIGLGLGQQLKSERDEELIAARVRIEELEALAASRQKEIFTINAKLAMSGSMTHDVLRDLLGIKSDMNTYSSIVDDNQIEEVTGKIRIHDADSQVKEQEVIKLKQELNEFVVERQRWREEIERKHVEMEQICLQDQLLATENEKFKKKVIDLEAEIKKLSGLQNIQQRIHHHAKIKEENNSLKAQIDEISHKLRRSEGIVTRVKEELANLRAAANGKHPC</sequence>
<protein>
    <recommendedName>
        <fullName evidence="10">Kinesin motor domain-containing protein</fullName>
    </recommendedName>
</protein>
<dbReference type="GO" id="GO:0007018">
    <property type="term" value="P:microtubule-based movement"/>
    <property type="evidence" value="ECO:0007669"/>
    <property type="project" value="InterPro"/>
</dbReference>
<keyword evidence="1" id="KW-0493">Microtubule</keyword>
<keyword evidence="5 7" id="KW-0505">Motor protein</keyword>
<proteinExistence type="inferred from homology"/>
<dbReference type="PROSITE" id="PS00411">
    <property type="entry name" value="KINESIN_MOTOR_1"/>
    <property type="match status" value="1"/>
</dbReference>
<dbReference type="Proteomes" id="UP000243975">
    <property type="component" value="Unassembled WGS sequence"/>
</dbReference>
<dbReference type="GO" id="GO:0005874">
    <property type="term" value="C:microtubule"/>
    <property type="evidence" value="ECO:0007669"/>
    <property type="project" value="UniProtKB-KW"/>
</dbReference>
<keyword evidence="12" id="KW-1185">Reference proteome</keyword>
<gene>
    <name evidence="11" type="ORF">Ccrd_010834</name>
</gene>
<dbReference type="Gene3D" id="3.40.850.10">
    <property type="entry name" value="Kinesin motor domain"/>
    <property type="match status" value="1"/>
</dbReference>
<feature type="region of interest" description="Disordered" evidence="9">
    <location>
        <begin position="833"/>
        <end position="855"/>
    </location>
</feature>
<feature type="binding site" evidence="7">
    <location>
        <begin position="364"/>
        <end position="371"/>
    </location>
    <ligand>
        <name>ATP</name>
        <dbReference type="ChEBI" id="CHEBI:30616"/>
    </ligand>
</feature>
<evidence type="ECO:0000313" key="12">
    <source>
        <dbReference type="Proteomes" id="UP000243975"/>
    </source>
</evidence>
<evidence type="ECO:0000259" key="10">
    <source>
        <dbReference type="PROSITE" id="PS50067"/>
    </source>
</evidence>
<evidence type="ECO:0000256" key="6">
    <source>
        <dbReference type="ARBA" id="ARBA00034488"/>
    </source>
</evidence>
<evidence type="ECO:0000256" key="1">
    <source>
        <dbReference type="ARBA" id="ARBA00022701"/>
    </source>
</evidence>
<feature type="coiled-coil region" evidence="8">
    <location>
        <begin position="1161"/>
        <end position="1188"/>
    </location>
</feature>
<dbReference type="SUPFAM" id="SSF52540">
    <property type="entry name" value="P-loop containing nucleoside triphosphate hydrolases"/>
    <property type="match status" value="1"/>
</dbReference>
<dbReference type="GO" id="GO:0005524">
    <property type="term" value="F:ATP binding"/>
    <property type="evidence" value="ECO:0007669"/>
    <property type="project" value="UniProtKB-UniRule"/>
</dbReference>
<dbReference type="PROSITE" id="PS50067">
    <property type="entry name" value="KINESIN_MOTOR_2"/>
    <property type="match status" value="1"/>
</dbReference>
<dbReference type="InterPro" id="IPR001752">
    <property type="entry name" value="Kinesin_motor_dom"/>
</dbReference>
<comment type="similarity">
    <text evidence="6">Belongs to the TRAFAC class myosin-kinesin ATPase superfamily. Kinesin family. KIN-12 subfamily.</text>
</comment>
<evidence type="ECO:0000256" key="3">
    <source>
        <dbReference type="ARBA" id="ARBA00022840"/>
    </source>
</evidence>
<evidence type="ECO:0000256" key="5">
    <source>
        <dbReference type="ARBA" id="ARBA00023175"/>
    </source>
</evidence>
<feature type="coiled-coil region" evidence="8">
    <location>
        <begin position="2147"/>
        <end position="2195"/>
    </location>
</feature>
<feature type="compositionally biased region" description="Polar residues" evidence="9">
    <location>
        <begin position="187"/>
        <end position="216"/>
    </location>
</feature>
<name>A0A103YKC2_CYNCS</name>
<dbReference type="OMA" id="ENECFSA"/>
<reference evidence="11 12" key="1">
    <citation type="journal article" date="2016" name="Sci. Rep.">
        <title>The genome sequence of the outbreeding globe artichoke constructed de novo incorporating a phase-aware low-pass sequencing strategy of F1 progeny.</title>
        <authorList>
            <person name="Scaglione D."/>
            <person name="Reyes-Chin-Wo S."/>
            <person name="Acquadro A."/>
            <person name="Froenicke L."/>
            <person name="Portis E."/>
            <person name="Beitel C."/>
            <person name="Tirone M."/>
            <person name="Mauro R."/>
            <person name="Lo Monaco A."/>
            <person name="Mauromicale G."/>
            <person name="Faccioli P."/>
            <person name="Cattivelli L."/>
            <person name="Rieseberg L."/>
            <person name="Michelmore R."/>
            <person name="Lanteri S."/>
        </authorList>
    </citation>
    <scope>NUCLEOTIDE SEQUENCE [LARGE SCALE GENOMIC DNA]</scope>
    <source>
        <strain evidence="11">2C</strain>
    </source>
</reference>
<organism evidence="11 12">
    <name type="scientific">Cynara cardunculus var. scolymus</name>
    <name type="common">Globe artichoke</name>
    <name type="synonym">Cynara scolymus</name>
    <dbReference type="NCBI Taxonomy" id="59895"/>
    <lineage>
        <taxon>Eukaryota</taxon>
        <taxon>Viridiplantae</taxon>
        <taxon>Streptophyta</taxon>
        <taxon>Embryophyta</taxon>
        <taxon>Tracheophyta</taxon>
        <taxon>Spermatophyta</taxon>
        <taxon>Magnoliopsida</taxon>
        <taxon>eudicotyledons</taxon>
        <taxon>Gunneridae</taxon>
        <taxon>Pentapetalae</taxon>
        <taxon>asterids</taxon>
        <taxon>campanulids</taxon>
        <taxon>Asterales</taxon>
        <taxon>Asteraceae</taxon>
        <taxon>Carduoideae</taxon>
        <taxon>Cardueae</taxon>
        <taxon>Carduinae</taxon>
        <taxon>Cynara</taxon>
    </lineage>
</organism>
<dbReference type="STRING" id="59895.A0A103YKC2"/>
<evidence type="ECO:0000256" key="9">
    <source>
        <dbReference type="SAM" id="MobiDB-lite"/>
    </source>
</evidence>
<feature type="coiled-coil region" evidence="8">
    <location>
        <begin position="2500"/>
        <end position="2613"/>
    </location>
</feature>
<dbReference type="InterPro" id="IPR044986">
    <property type="entry name" value="KIF15/KIN-12"/>
</dbReference>
<dbReference type="InterPro" id="IPR027417">
    <property type="entry name" value="P-loop_NTPase"/>
</dbReference>
<accession>A0A103YKC2</accession>
<dbReference type="GO" id="GO:0008017">
    <property type="term" value="F:microtubule binding"/>
    <property type="evidence" value="ECO:0007669"/>
    <property type="project" value="InterPro"/>
</dbReference>
<evidence type="ECO:0000313" key="11">
    <source>
        <dbReference type="EMBL" id="KVI10745.1"/>
    </source>
</evidence>
<comment type="caution">
    <text evidence="11">The sequence shown here is derived from an EMBL/GenBank/DDBJ whole genome shotgun (WGS) entry which is preliminary data.</text>
</comment>